<dbReference type="Proteomes" id="UP001249394">
    <property type="component" value="Chromosome"/>
</dbReference>
<keyword evidence="2" id="KW-1185">Reference proteome</keyword>
<evidence type="ECO:0000313" key="1">
    <source>
        <dbReference type="EMBL" id="WND18100.1"/>
    </source>
</evidence>
<gene>
    <name evidence="1" type="ORF">RI060_12470</name>
</gene>
<evidence type="ECO:0008006" key="3">
    <source>
        <dbReference type="Google" id="ProtNLM"/>
    </source>
</evidence>
<protein>
    <recommendedName>
        <fullName evidence="3">Adhesin domain-containing protein</fullName>
    </recommendedName>
</protein>
<evidence type="ECO:0000313" key="2">
    <source>
        <dbReference type="Proteomes" id="UP001249394"/>
    </source>
</evidence>
<sequence>MASHGRIRVGDATRGRIELRTSVGDLDVGIHEGNAAWLDLNAKYGRVRNSLGSSAGPADSDETVEVHVRTTAGDITIRRA</sequence>
<proteinExistence type="predicted"/>
<organism evidence="1 2">
    <name type="scientific">Streptomyces violaceus</name>
    <name type="common">Streptomyces venezuelae</name>
    <dbReference type="NCBI Taxonomy" id="1936"/>
    <lineage>
        <taxon>Bacteria</taxon>
        <taxon>Bacillati</taxon>
        <taxon>Actinomycetota</taxon>
        <taxon>Actinomycetes</taxon>
        <taxon>Kitasatosporales</taxon>
        <taxon>Streptomycetaceae</taxon>
        <taxon>Streptomyces</taxon>
    </lineage>
</organism>
<dbReference type="EMBL" id="CP134213">
    <property type="protein sequence ID" value="WND18100.1"/>
    <property type="molecule type" value="Genomic_DNA"/>
</dbReference>
<name>A0ABY9U5M8_STRVL</name>
<reference evidence="1 2" key="1">
    <citation type="submission" date="2023-09" db="EMBL/GenBank/DDBJ databases">
        <title>The genome sequence of Streptomyces anthocyanicus.</title>
        <authorList>
            <person name="Mo P."/>
        </authorList>
    </citation>
    <scope>NUCLEOTIDE SEQUENCE [LARGE SCALE GENOMIC DNA]</scope>
    <source>
        <strain evidence="1 2">JCM 4387</strain>
    </source>
</reference>
<accession>A0ABY9U5M8</accession>